<dbReference type="EMBL" id="JACSEA010000008">
    <property type="protein sequence ID" value="KAF7394954.1"/>
    <property type="molecule type" value="Genomic_DNA"/>
</dbReference>
<evidence type="ECO:0000313" key="3">
    <source>
        <dbReference type="Proteomes" id="UP000614350"/>
    </source>
</evidence>
<organism evidence="2 3">
    <name type="scientific">Vespula vulgaris</name>
    <name type="common">Yellow jacket</name>
    <name type="synonym">Wasp</name>
    <dbReference type="NCBI Taxonomy" id="7454"/>
    <lineage>
        <taxon>Eukaryota</taxon>
        <taxon>Metazoa</taxon>
        <taxon>Ecdysozoa</taxon>
        <taxon>Arthropoda</taxon>
        <taxon>Hexapoda</taxon>
        <taxon>Insecta</taxon>
        <taxon>Pterygota</taxon>
        <taxon>Neoptera</taxon>
        <taxon>Endopterygota</taxon>
        <taxon>Hymenoptera</taxon>
        <taxon>Apocrita</taxon>
        <taxon>Aculeata</taxon>
        <taxon>Vespoidea</taxon>
        <taxon>Vespidae</taxon>
        <taxon>Vespinae</taxon>
        <taxon>Vespula</taxon>
    </lineage>
</organism>
<evidence type="ECO:0000313" key="2">
    <source>
        <dbReference type="EMBL" id="KAF7394954.1"/>
    </source>
</evidence>
<feature type="compositionally biased region" description="Polar residues" evidence="1">
    <location>
        <begin position="76"/>
        <end position="94"/>
    </location>
</feature>
<accession>A0A834N4S1</accession>
<feature type="compositionally biased region" description="Basic and acidic residues" evidence="1">
    <location>
        <begin position="53"/>
        <end position="74"/>
    </location>
</feature>
<feature type="region of interest" description="Disordered" evidence="1">
    <location>
        <begin position="45"/>
        <end position="99"/>
    </location>
</feature>
<name>A0A834N4S1_VESVU</name>
<comment type="caution">
    <text evidence="2">The sequence shown here is derived from an EMBL/GenBank/DDBJ whole genome shotgun (WGS) entry which is preliminary data.</text>
</comment>
<dbReference type="AlphaFoldDB" id="A0A834N4S1"/>
<proteinExistence type="predicted"/>
<sequence length="170" mass="19443">METKPKLVSFKLKSKPKVLRLIPNEFRCYAGVYIAVWMITSRLSSSSFPQENPRGEQEKEIEKEKKKERKKETGLSKCSQLATRTDGHQATNVPAGTDRYRPARGYIYTSLALGANKIWQEPREKEIERVAGGHWKAWKLSKKEGSQAEEDVSLLGQPRRRKKPERSKGG</sequence>
<evidence type="ECO:0000256" key="1">
    <source>
        <dbReference type="SAM" id="MobiDB-lite"/>
    </source>
</evidence>
<dbReference type="Proteomes" id="UP000614350">
    <property type="component" value="Unassembled WGS sequence"/>
</dbReference>
<keyword evidence="3" id="KW-1185">Reference proteome</keyword>
<gene>
    <name evidence="2" type="ORF">HZH66_008128</name>
</gene>
<feature type="compositionally biased region" description="Basic residues" evidence="1">
    <location>
        <begin position="158"/>
        <end position="170"/>
    </location>
</feature>
<reference evidence="2" key="1">
    <citation type="journal article" date="2020" name="G3 (Bethesda)">
        <title>High-Quality Assemblies for Three Invasive Social Wasps from the &lt;i&gt;Vespula&lt;/i&gt; Genus.</title>
        <authorList>
            <person name="Harrop T.W.R."/>
            <person name="Guhlin J."/>
            <person name="McLaughlin G.M."/>
            <person name="Permina E."/>
            <person name="Stockwell P."/>
            <person name="Gilligan J."/>
            <person name="Le Lec M.F."/>
            <person name="Gruber M.A.M."/>
            <person name="Quinn O."/>
            <person name="Lovegrove M."/>
            <person name="Duncan E.J."/>
            <person name="Remnant E.J."/>
            <person name="Van Eeckhoven J."/>
            <person name="Graham B."/>
            <person name="Knapp R.A."/>
            <person name="Langford K.W."/>
            <person name="Kronenberg Z."/>
            <person name="Press M.O."/>
            <person name="Eacker S.M."/>
            <person name="Wilson-Rankin E.E."/>
            <person name="Purcell J."/>
            <person name="Lester P.J."/>
            <person name="Dearden P.K."/>
        </authorList>
    </citation>
    <scope>NUCLEOTIDE SEQUENCE</scope>
    <source>
        <strain evidence="2">Marl-1</strain>
    </source>
</reference>
<protein>
    <submittedName>
        <fullName evidence="2">Uncharacterized protein</fullName>
    </submittedName>
</protein>
<feature type="region of interest" description="Disordered" evidence="1">
    <location>
        <begin position="139"/>
        <end position="170"/>
    </location>
</feature>